<reference evidence="1 2" key="1">
    <citation type="journal article" date="2021" name="Hortic Res">
        <title>High-quality reference genome and annotation aids understanding of berry development for evergreen blueberry (Vaccinium darrowii).</title>
        <authorList>
            <person name="Yu J."/>
            <person name="Hulse-Kemp A.M."/>
            <person name="Babiker E."/>
            <person name="Staton M."/>
        </authorList>
    </citation>
    <scope>NUCLEOTIDE SEQUENCE [LARGE SCALE GENOMIC DNA]</scope>
    <source>
        <strain evidence="2">cv. NJ 8807/NJ 8810</strain>
        <tissue evidence="1">Young leaf</tissue>
    </source>
</reference>
<dbReference type="Proteomes" id="UP000828048">
    <property type="component" value="Chromosome 12"/>
</dbReference>
<evidence type="ECO:0000313" key="2">
    <source>
        <dbReference type="Proteomes" id="UP000828048"/>
    </source>
</evidence>
<sequence length="157" mass="17831">MVGMGILSCPILSCRVISEDLCDEFAKGITDYEQEVWFLKHEPEKDRAHRESPDRLILHLSEAWLDERMQMKLAEPQYDLAKKNTIVDKLSLEIETFLRARNSVGSINMKDLSLSSKKPIESSLRWHSSESFNLNGAVSAPHNADEEDDSTIVGKNI</sequence>
<evidence type="ECO:0000313" key="1">
    <source>
        <dbReference type="EMBL" id="KAH7863144.1"/>
    </source>
</evidence>
<proteinExistence type="predicted"/>
<gene>
    <name evidence="1" type="ORF">Vadar_013874</name>
</gene>
<comment type="caution">
    <text evidence="1">The sequence shown here is derived from an EMBL/GenBank/DDBJ whole genome shotgun (WGS) entry which is preliminary data.</text>
</comment>
<dbReference type="EMBL" id="CM037162">
    <property type="protein sequence ID" value="KAH7863144.1"/>
    <property type="molecule type" value="Genomic_DNA"/>
</dbReference>
<accession>A0ACB7ZBC8</accession>
<organism evidence="1 2">
    <name type="scientific">Vaccinium darrowii</name>
    <dbReference type="NCBI Taxonomy" id="229202"/>
    <lineage>
        <taxon>Eukaryota</taxon>
        <taxon>Viridiplantae</taxon>
        <taxon>Streptophyta</taxon>
        <taxon>Embryophyta</taxon>
        <taxon>Tracheophyta</taxon>
        <taxon>Spermatophyta</taxon>
        <taxon>Magnoliopsida</taxon>
        <taxon>eudicotyledons</taxon>
        <taxon>Gunneridae</taxon>
        <taxon>Pentapetalae</taxon>
        <taxon>asterids</taxon>
        <taxon>Ericales</taxon>
        <taxon>Ericaceae</taxon>
        <taxon>Vaccinioideae</taxon>
        <taxon>Vaccinieae</taxon>
        <taxon>Vaccinium</taxon>
    </lineage>
</organism>
<keyword evidence="2" id="KW-1185">Reference proteome</keyword>
<protein>
    <submittedName>
        <fullName evidence="1">Uncharacterized protein</fullName>
    </submittedName>
</protein>
<name>A0ACB7ZBC8_9ERIC</name>